<organism evidence="1 2">
    <name type="scientific">Streptomyces nanshensis</name>
    <dbReference type="NCBI Taxonomy" id="518642"/>
    <lineage>
        <taxon>Bacteria</taxon>
        <taxon>Bacillati</taxon>
        <taxon>Actinomycetota</taxon>
        <taxon>Actinomycetes</taxon>
        <taxon>Kitasatosporales</taxon>
        <taxon>Streptomycetaceae</taxon>
        <taxon>Streptomyces</taxon>
    </lineage>
</organism>
<dbReference type="AlphaFoldDB" id="A0A1E7L5A1"/>
<reference evidence="1 2" key="1">
    <citation type="journal article" date="2016" name="Front. Microbiol.">
        <title>Comparative Genomics Analysis of Streptomyces Species Reveals Their Adaptation to the Marine Environment and Their Diversity at the Genomic Level.</title>
        <authorList>
            <person name="Tian X."/>
            <person name="Zhang Z."/>
            <person name="Yang T."/>
            <person name="Chen M."/>
            <person name="Li J."/>
            <person name="Chen F."/>
            <person name="Yang J."/>
            <person name="Li W."/>
            <person name="Zhang B."/>
            <person name="Zhang Z."/>
            <person name="Wu J."/>
            <person name="Zhang C."/>
            <person name="Long L."/>
            <person name="Xiao J."/>
        </authorList>
    </citation>
    <scope>NUCLEOTIDE SEQUENCE [LARGE SCALE GENOMIC DNA]</scope>
    <source>
        <strain evidence="1 2">SCSIO 10429</strain>
    </source>
</reference>
<sequence length="95" mass="10342">MRSLSGRAAAARPAGTYTRILALDLVAQAKMQLKQGNLEHACGTWSRALDHMDGVHSARTSKALSGIRRDLTAYRSRGVRCAQELDDRAATLLHP</sequence>
<keyword evidence="2" id="KW-1185">Reference proteome</keyword>
<evidence type="ECO:0000313" key="2">
    <source>
        <dbReference type="Proteomes" id="UP000176005"/>
    </source>
</evidence>
<name>A0A1E7L5A1_9ACTN</name>
<evidence type="ECO:0000313" key="1">
    <source>
        <dbReference type="EMBL" id="OEV11338.1"/>
    </source>
</evidence>
<dbReference type="RefSeq" id="WP_070017072.1">
    <property type="nucleotide sequence ID" value="NZ_LJGW01000231.1"/>
</dbReference>
<gene>
    <name evidence="1" type="ORF">AN218_13380</name>
</gene>
<protein>
    <submittedName>
        <fullName evidence="1">Uncharacterized protein</fullName>
    </submittedName>
</protein>
<comment type="caution">
    <text evidence="1">The sequence shown here is derived from an EMBL/GenBank/DDBJ whole genome shotgun (WGS) entry which is preliminary data.</text>
</comment>
<dbReference type="EMBL" id="LJGW01000231">
    <property type="protein sequence ID" value="OEV11338.1"/>
    <property type="molecule type" value="Genomic_DNA"/>
</dbReference>
<accession>A0A1E7L5A1</accession>
<proteinExistence type="predicted"/>
<dbReference type="Proteomes" id="UP000176005">
    <property type="component" value="Unassembled WGS sequence"/>
</dbReference>